<dbReference type="EMBL" id="AP018694">
    <property type="protein sequence ID" value="BBE19345.1"/>
    <property type="molecule type" value="Genomic_DNA"/>
</dbReference>
<evidence type="ECO:0000256" key="4">
    <source>
        <dbReference type="ARBA" id="ARBA00022692"/>
    </source>
</evidence>
<feature type="domain" description="MacB-like periplasmic core" evidence="9">
    <location>
        <begin position="28"/>
        <end position="247"/>
    </location>
</feature>
<evidence type="ECO:0000313" key="11">
    <source>
        <dbReference type="Proteomes" id="UP001193389"/>
    </source>
</evidence>
<evidence type="ECO:0000256" key="6">
    <source>
        <dbReference type="ARBA" id="ARBA00023136"/>
    </source>
</evidence>
<evidence type="ECO:0000256" key="2">
    <source>
        <dbReference type="ARBA" id="ARBA00005236"/>
    </source>
</evidence>
<evidence type="ECO:0000313" key="10">
    <source>
        <dbReference type="EMBL" id="BBE19345.1"/>
    </source>
</evidence>
<evidence type="ECO:0000256" key="3">
    <source>
        <dbReference type="ARBA" id="ARBA00022475"/>
    </source>
</evidence>
<comment type="similarity">
    <text evidence="2">Belongs to the ABC-4 integral membrane protein family. LolC/E subfamily.</text>
</comment>
<accession>A0A5K7SCY6</accession>
<dbReference type="Pfam" id="PF12704">
    <property type="entry name" value="MacB_PCD"/>
    <property type="match status" value="1"/>
</dbReference>
<feature type="transmembrane region" description="Helical" evidence="7">
    <location>
        <begin position="378"/>
        <end position="405"/>
    </location>
</feature>
<evidence type="ECO:0000256" key="5">
    <source>
        <dbReference type="ARBA" id="ARBA00022989"/>
    </source>
</evidence>
<dbReference type="AlphaFoldDB" id="A0A5K7SCY6"/>
<dbReference type="RefSeq" id="WP_318347598.1">
    <property type="nucleotide sequence ID" value="NZ_AP018694.1"/>
</dbReference>
<evidence type="ECO:0000256" key="7">
    <source>
        <dbReference type="SAM" id="Phobius"/>
    </source>
</evidence>
<keyword evidence="11" id="KW-1185">Reference proteome</keyword>
<keyword evidence="4 7" id="KW-0812">Transmembrane</keyword>
<dbReference type="Pfam" id="PF02687">
    <property type="entry name" value="FtsX"/>
    <property type="match status" value="1"/>
</dbReference>
<organism evidence="10 11">
    <name type="scientific">Aquipluma nitroreducens</name>
    <dbReference type="NCBI Taxonomy" id="2010828"/>
    <lineage>
        <taxon>Bacteria</taxon>
        <taxon>Pseudomonadati</taxon>
        <taxon>Bacteroidota</taxon>
        <taxon>Bacteroidia</taxon>
        <taxon>Marinilabiliales</taxon>
        <taxon>Prolixibacteraceae</taxon>
        <taxon>Aquipluma</taxon>
    </lineage>
</organism>
<reference evidence="10" key="1">
    <citation type="journal article" date="2020" name="Int. J. Syst. Evol. Microbiol.">
        <title>Aquipluma nitroreducens gen. nov. sp. nov., a novel facultatively anaerobic bacterium isolated from a freshwater lake.</title>
        <authorList>
            <person name="Watanabe M."/>
            <person name="Kojima H."/>
            <person name="Fukui M."/>
        </authorList>
    </citation>
    <scope>NUCLEOTIDE SEQUENCE</scope>
    <source>
        <strain evidence="10">MeG22</strain>
    </source>
</reference>
<feature type="domain" description="ABC3 transporter permease C-terminal" evidence="8">
    <location>
        <begin position="285"/>
        <end position="410"/>
    </location>
</feature>
<feature type="transmembrane region" description="Helical" evidence="7">
    <location>
        <begin position="283"/>
        <end position="308"/>
    </location>
</feature>
<feature type="transmembrane region" description="Helical" evidence="7">
    <location>
        <begin position="25"/>
        <end position="47"/>
    </location>
</feature>
<dbReference type="PANTHER" id="PTHR30489">
    <property type="entry name" value="LIPOPROTEIN-RELEASING SYSTEM TRANSMEMBRANE PROTEIN LOLE"/>
    <property type="match status" value="1"/>
</dbReference>
<dbReference type="InterPro" id="IPR003838">
    <property type="entry name" value="ABC3_permease_C"/>
</dbReference>
<dbReference type="InterPro" id="IPR025857">
    <property type="entry name" value="MacB_PCD"/>
</dbReference>
<dbReference type="KEGG" id="anf:AQPE_3530"/>
<gene>
    <name evidence="10" type="ORF">AQPE_3530</name>
</gene>
<dbReference type="PANTHER" id="PTHR30489:SF0">
    <property type="entry name" value="LIPOPROTEIN-RELEASING SYSTEM TRANSMEMBRANE PROTEIN LOLE"/>
    <property type="match status" value="1"/>
</dbReference>
<dbReference type="GO" id="GO:0098797">
    <property type="term" value="C:plasma membrane protein complex"/>
    <property type="evidence" value="ECO:0007669"/>
    <property type="project" value="TreeGrafter"/>
</dbReference>
<evidence type="ECO:0000256" key="1">
    <source>
        <dbReference type="ARBA" id="ARBA00004651"/>
    </source>
</evidence>
<keyword evidence="5 7" id="KW-1133">Transmembrane helix</keyword>
<proteinExistence type="inferred from homology"/>
<name>A0A5K7SCY6_9BACT</name>
<sequence>MNINLYIARRIFSSKENRENLSHRIVNIALFGIVLGLVVLILSVAIVTGYKSEVGRKVIGFGSHLQIVNLDSNQSFETSPISQNQPFLPELKSIEGIRHVQIFATKPGIIRTDDEIQGVVLKGIGPDFDWSFFQENKVAGETFQVQDTVRSNKIWISKQMADLLKLKLGDDLNMFFINGSEFVPRQRKFQLAGIYKTSLEEFDRMFVLVDINHIRRLNNWKEDQISGFEILVNDFKELEPVEKDVNDLLLRNTTPDSPVLQVVSIKEKYRHIFDWLGLLDMNVWVILTLMVLVAGFNMVSSLLVIILERTQMIGILKAMGARNWSIRKVFLYFSVMLILKALVWGNILGIGICLIQQYTHVFKLDPSSYYLEYVPIHLTVLHLVLLNVGTVLITVLMLLLPSYFITKVSPEKTIRFE</sequence>
<evidence type="ECO:0000259" key="8">
    <source>
        <dbReference type="Pfam" id="PF02687"/>
    </source>
</evidence>
<evidence type="ECO:0000259" key="9">
    <source>
        <dbReference type="Pfam" id="PF12704"/>
    </source>
</evidence>
<keyword evidence="6 7" id="KW-0472">Membrane</keyword>
<comment type="subcellular location">
    <subcellularLocation>
        <location evidence="1">Cell membrane</location>
        <topology evidence="1">Multi-pass membrane protein</topology>
    </subcellularLocation>
</comment>
<protein>
    <submittedName>
        <fullName evidence="10">ABC transporter, permease protein</fullName>
    </submittedName>
</protein>
<feature type="transmembrane region" description="Helical" evidence="7">
    <location>
        <begin position="329"/>
        <end position="358"/>
    </location>
</feature>
<keyword evidence="3" id="KW-1003">Cell membrane</keyword>
<dbReference type="InterPro" id="IPR051447">
    <property type="entry name" value="Lipoprotein-release_system"/>
</dbReference>
<dbReference type="Proteomes" id="UP001193389">
    <property type="component" value="Chromosome"/>
</dbReference>
<dbReference type="GO" id="GO:0044874">
    <property type="term" value="P:lipoprotein localization to outer membrane"/>
    <property type="evidence" value="ECO:0007669"/>
    <property type="project" value="TreeGrafter"/>
</dbReference>